<dbReference type="Proteomes" id="UP000054324">
    <property type="component" value="Unassembled WGS sequence"/>
</dbReference>
<keyword evidence="2" id="KW-0812">Transmembrane</keyword>
<evidence type="ECO:0000256" key="2">
    <source>
        <dbReference type="SAM" id="Phobius"/>
    </source>
</evidence>
<evidence type="ECO:0000256" key="3">
    <source>
        <dbReference type="SAM" id="SignalP"/>
    </source>
</evidence>
<gene>
    <name evidence="4" type="ORF">T265_03858</name>
</gene>
<dbReference type="GeneID" id="20318045"/>
<dbReference type="RefSeq" id="XP_009166703.1">
    <property type="nucleotide sequence ID" value="XM_009168439.1"/>
</dbReference>
<protein>
    <submittedName>
        <fullName evidence="4">Uncharacterized protein</fullName>
    </submittedName>
</protein>
<sequence length="124" mass="13866">MTGRSLVRTMVLHLNFPRLGLGNLAAAQPSCFIRVKWQLSTGRRLNFPTCENLQNSSAMMELPSQNENGSPGRKPRLGNPGNIPALVLPSDDMTARHRKGVTAERFFIGHLVEGLGFFLCWWFL</sequence>
<dbReference type="CTD" id="20318045"/>
<keyword evidence="3" id="KW-0732">Signal</keyword>
<keyword evidence="5" id="KW-1185">Reference proteome</keyword>
<feature type="signal peptide" evidence="3">
    <location>
        <begin position="1"/>
        <end position="22"/>
    </location>
</feature>
<feature type="transmembrane region" description="Helical" evidence="2">
    <location>
        <begin position="106"/>
        <end position="123"/>
    </location>
</feature>
<evidence type="ECO:0000313" key="4">
    <source>
        <dbReference type="EMBL" id="KER29562.1"/>
    </source>
</evidence>
<evidence type="ECO:0000256" key="1">
    <source>
        <dbReference type="SAM" id="MobiDB-lite"/>
    </source>
</evidence>
<dbReference type="EMBL" id="KL596676">
    <property type="protein sequence ID" value="KER29562.1"/>
    <property type="molecule type" value="Genomic_DNA"/>
</dbReference>
<feature type="region of interest" description="Disordered" evidence="1">
    <location>
        <begin position="61"/>
        <end position="80"/>
    </location>
</feature>
<organism evidence="4 5">
    <name type="scientific">Opisthorchis viverrini</name>
    <name type="common">Southeast Asian liver fluke</name>
    <dbReference type="NCBI Taxonomy" id="6198"/>
    <lineage>
        <taxon>Eukaryota</taxon>
        <taxon>Metazoa</taxon>
        <taxon>Spiralia</taxon>
        <taxon>Lophotrochozoa</taxon>
        <taxon>Platyhelminthes</taxon>
        <taxon>Trematoda</taxon>
        <taxon>Digenea</taxon>
        <taxon>Opisthorchiida</taxon>
        <taxon>Opisthorchiata</taxon>
        <taxon>Opisthorchiidae</taxon>
        <taxon>Opisthorchis</taxon>
    </lineage>
</organism>
<proteinExistence type="predicted"/>
<name>A0A074ZUN6_OPIVI</name>
<reference evidence="4 5" key="1">
    <citation type="submission" date="2013-11" db="EMBL/GenBank/DDBJ databases">
        <title>Opisthorchis viverrini - life in the bile duct.</title>
        <authorList>
            <person name="Young N.D."/>
            <person name="Nagarajan N."/>
            <person name="Lin S.J."/>
            <person name="Korhonen P.K."/>
            <person name="Jex A.R."/>
            <person name="Hall R.S."/>
            <person name="Safavi-Hemami H."/>
            <person name="Kaewkong W."/>
            <person name="Bertrand D."/>
            <person name="Gao S."/>
            <person name="Seet Q."/>
            <person name="Wongkham S."/>
            <person name="Teh B.T."/>
            <person name="Wongkham C."/>
            <person name="Intapan P.M."/>
            <person name="Maleewong W."/>
            <person name="Yang X."/>
            <person name="Hu M."/>
            <person name="Wang Z."/>
            <person name="Hofmann A."/>
            <person name="Sternberg P.W."/>
            <person name="Tan P."/>
            <person name="Wang J."/>
            <person name="Gasser R.B."/>
        </authorList>
    </citation>
    <scope>NUCLEOTIDE SEQUENCE [LARGE SCALE GENOMIC DNA]</scope>
</reference>
<evidence type="ECO:0000313" key="5">
    <source>
        <dbReference type="Proteomes" id="UP000054324"/>
    </source>
</evidence>
<keyword evidence="2" id="KW-1133">Transmembrane helix</keyword>
<dbReference type="AlphaFoldDB" id="A0A074ZUN6"/>
<keyword evidence="2" id="KW-0472">Membrane</keyword>
<dbReference type="OrthoDB" id="3945418at2759"/>
<dbReference type="KEGG" id="ovi:T265_03858"/>
<accession>A0A074ZUN6</accession>
<feature type="chain" id="PRO_5001704347" evidence="3">
    <location>
        <begin position="23"/>
        <end position="124"/>
    </location>
</feature>